<proteinExistence type="predicted"/>
<dbReference type="Proteomes" id="UP001060104">
    <property type="component" value="Chromosome"/>
</dbReference>
<dbReference type="RefSeq" id="WP_138337366.1">
    <property type="nucleotide sequence ID" value="NZ_CABMFH010000004.1"/>
</dbReference>
<name>A0ABY5TD30_9BACE</name>
<dbReference type="EMBL" id="CP103141">
    <property type="protein sequence ID" value="UVQ75769.1"/>
    <property type="molecule type" value="Genomic_DNA"/>
</dbReference>
<evidence type="ECO:0000313" key="2">
    <source>
        <dbReference type="Proteomes" id="UP001060104"/>
    </source>
</evidence>
<reference evidence="1" key="1">
    <citation type="submission" date="2022-08" db="EMBL/GenBank/DDBJ databases">
        <title>Genome Sequencing of Bacteroides fragilis Group Isolates with Nanopore Technology.</title>
        <authorList>
            <person name="Tisza M.J."/>
            <person name="Smith D."/>
            <person name="Dekker J.P."/>
        </authorList>
    </citation>
    <scope>NUCLEOTIDE SEQUENCE</scope>
    <source>
        <strain evidence="1">BFG-527</strain>
    </source>
</reference>
<gene>
    <name evidence="1" type="ORF">NXY30_05020</name>
</gene>
<sequence length="66" mass="7251">MTSYQNGCATYGNDCAKPLKRLCKVLGTVVPKACHSRAKGVAQACQRRGTSKAYLQRDSYQVVKLE</sequence>
<accession>A0ABY5TD30</accession>
<keyword evidence="2" id="KW-1185">Reference proteome</keyword>
<protein>
    <submittedName>
        <fullName evidence="1">Uncharacterized protein</fullName>
    </submittedName>
</protein>
<evidence type="ECO:0000313" key="1">
    <source>
        <dbReference type="EMBL" id="UVQ75769.1"/>
    </source>
</evidence>
<organism evidence="1 2">
    <name type="scientific">Bacteroides faecis</name>
    <dbReference type="NCBI Taxonomy" id="674529"/>
    <lineage>
        <taxon>Bacteria</taxon>
        <taxon>Pseudomonadati</taxon>
        <taxon>Bacteroidota</taxon>
        <taxon>Bacteroidia</taxon>
        <taxon>Bacteroidales</taxon>
        <taxon>Bacteroidaceae</taxon>
        <taxon>Bacteroides</taxon>
    </lineage>
</organism>